<proteinExistence type="predicted"/>
<feature type="transmembrane region" description="Helical" evidence="1">
    <location>
        <begin position="541"/>
        <end position="563"/>
    </location>
</feature>
<keyword evidence="1" id="KW-0472">Membrane</keyword>
<evidence type="ECO:0000256" key="1">
    <source>
        <dbReference type="SAM" id="Phobius"/>
    </source>
</evidence>
<feature type="transmembrane region" description="Helical" evidence="1">
    <location>
        <begin position="148"/>
        <end position="167"/>
    </location>
</feature>
<organism evidence="2 3">
    <name type="scientific">Flavivirga aquimarina</name>
    <dbReference type="NCBI Taxonomy" id="2027862"/>
    <lineage>
        <taxon>Bacteria</taxon>
        <taxon>Pseudomonadati</taxon>
        <taxon>Bacteroidota</taxon>
        <taxon>Flavobacteriia</taxon>
        <taxon>Flavobacteriales</taxon>
        <taxon>Flavobacteriaceae</taxon>
        <taxon>Flavivirga</taxon>
    </lineage>
</organism>
<keyword evidence="3" id="KW-1185">Reference proteome</keyword>
<feature type="transmembrane region" description="Helical" evidence="1">
    <location>
        <begin position="383"/>
        <end position="408"/>
    </location>
</feature>
<comment type="caution">
    <text evidence="2">The sequence shown here is derived from an EMBL/GenBank/DDBJ whole genome shotgun (WGS) entry which is preliminary data.</text>
</comment>
<feature type="transmembrane region" description="Helical" evidence="1">
    <location>
        <begin position="288"/>
        <end position="306"/>
    </location>
</feature>
<reference evidence="2" key="1">
    <citation type="submission" date="2023-07" db="EMBL/GenBank/DDBJ databases">
        <title>Two novel species in the genus Flavivirga.</title>
        <authorList>
            <person name="Kwon K."/>
        </authorList>
    </citation>
    <scope>NUCLEOTIDE SEQUENCE</scope>
    <source>
        <strain evidence="2">KCTC 52353</strain>
    </source>
</reference>
<dbReference type="RefSeq" id="WP_303277407.1">
    <property type="nucleotide sequence ID" value="NZ_JAUOEK010000084.1"/>
</dbReference>
<feature type="transmembrane region" description="Helical" evidence="1">
    <location>
        <begin position="584"/>
        <end position="605"/>
    </location>
</feature>
<sequence>MLKNNNLTYNPFKYFLRNGISKYSLFIFILLTIGMVIFTGLFKTNGLIDRPQFTDENIDANWFDSTLIDDKFILFFKLFFYTDFIWAIFLLYIIGCYIYTKAKNNTTNKWFFWVYLIAAIAAYTFDVIENIHYLTNKSYPKKIATIKVVFYASSFIIFLLTILKYSIQNGLTIIWDFIKSSYISLIILFIIGSALPKVPQVNSIVVDLYESPFLFVGGLLGFFAPIFCIALSHYPNYFLLKNGDKIPEKDWRISRKIWLFGTIWYIKKTEQDNNKNKGHKNYENYINFLRRTLGAFFYVALFYMIAYTADTNFICNFSVSGLSTPLLITLIWWLYVLKKKKEKWQIDNKDFLNIGGVTDDPTEVYLVNDENETSSPYSIKRPMLVYLVLLIATVIIHTALLISLYIYADSPYNKTTVFISLTCIVFQSITYVYYRTYRSIFRYVFFNPKVLAIFYAFTLMNLENIDTPINERINKIRDYFKRHDFTGGNPLLKFFSKIRVLQLSFGSMSNNIVFLQILIYSGFINLFFLIFINFFPEQALGINAIIIILSYFYLFYGIIVIIIKHFIYYNQSDQVFAKQNKKRFFFTFATAVFVLLIFNITARFIDGTKSNLYHLEQIKRKKSGELSLEAYVNKLRKDSNQNSRYYVGCYGGGMKANAWTMAVLNEIIKEHPDFINNTVCLSGASGGTIGLVNTTVALSHKNKIDNAIDTIATENILAMDLTHLLGRDLLNHLLVPRFVCDSKGKDRSTSAMKVYAEYSGFDTLQFNSTPFRNYWKKNIYEKYSGFPILIANTTNIKGGQGMAVSVKIDDKHKDINSLLYMGADDILELGSKRNSTLSFYNAVSTTNRFPLISPAATIEGKGQYNDGGIYENSGLLSAYKLYSAVNKMEREVDTNKVFKKKHKEDVFVNIVNDKDLFIKNYLKEHLSYCKDLEINESNEINAIISSVAATEMFPIYIKNKLKYLDKTEDDIRFISIYLPHKFTFEDVQNIYGKIALDTLCIKKIKKRIKDNDEDIDCAINKCNDCKSCPDACVVIEPALSRVIAKPAYQFMKDMLNHNDVVNSIKELKSENK</sequence>
<evidence type="ECO:0008006" key="4">
    <source>
        <dbReference type="Google" id="ProtNLM"/>
    </source>
</evidence>
<feature type="transmembrane region" description="Helical" evidence="1">
    <location>
        <begin position="112"/>
        <end position="128"/>
    </location>
</feature>
<feature type="transmembrane region" description="Helical" evidence="1">
    <location>
        <begin position="213"/>
        <end position="234"/>
    </location>
</feature>
<dbReference type="Proteomes" id="UP001176883">
    <property type="component" value="Unassembled WGS sequence"/>
</dbReference>
<accession>A0ABT8W9H5</accession>
<evidence type="ECO:0000313" key="3">
    <source>
        <dbReference type="Proteomes" id="UP001176883"/>
    </source>
</evidence>
<evidence type="ECO:0000313" key="2">
    <source>
        <dbReference type="EMBL" id="MDO5969712.1"/>
    </source>
</evidence>
<feature type="transmembrane region" description="Helical" evidence="1">
    <location>
        <begin position="313"/>
        <end position="335"/>
    </location>
</feature>
<keyword evidence="1" id="KW-1133">Transmembrane helix</keyword>
<name>A0ABT8W9H5_9FLAO</name>
<gene>
    <name evidence="2" type="ORF">Q4Q35_07820</name>
</gene>
<feature type="transmembrane region" description="Helical" evidence="1">
    <location>
        <begin position="173"/>
        <end position="192"/>
    </location>
</feature>
<feature type="transmembrane region" description="Helical" evidence="1">
    <location>
        <begin position="512"/>
        <end position="535"/>
    </location>
</feature>
<feature type="transmembrane region" description="Helical" evidence="1">
    <location>
        <begin position="20"/>
        <end position="42"/>
    </location>
</feature>
<keyword evidence="1" id="KW-0812">Transmembrane</keyword>
<feature type="transmembrane region" description="Helical" evidence="1">
    <location>
        <begin position="78"/>
        <end position="100"/>
    </location>
</feature>
<feature type="transmembrane region" description="Helical" evidence="1">
    <location>
        <begin position="415"/>
        <end position="434"/>
    </location>
</feature>
<dbReference type="EMBL" id="JAUOEK010000084">
    <property type="protein sequence ID" value="MDO5969712.1"/>
    <property type="molecule type" value="Genomic_DNA"/>
</dbReference>
<protein>
    <recommendedName>
        <fullName evidence="4">PNPLA domain-containing protein</fullName>
    </recommendedName>
</protein>